<comment type="pathway">
    <text evidence="2">Protein modification; protein ubiquitination.</text>
</comment>
<dbReference type="AlphaFoldDB" id="A0AAP0K1C1"/>
<feature type="domain" description="RING-type" evidence="12">
    <location>
        <begin position="105"/>
        <end position="147"/>
    </location>
</feature>
<accession>A0AAP0K1C1</accession>
<feature type="transmembrane region" description="Helical" evidence="11">
    <location>
        <begin position="21"/>
        <end position="45"/>
    </location>
</feature>
<dbReference type="InterPro" id="IPR044600">
    <property type="entry name" value="ATL1/ATL16-like"/>
</dbReference>
<evidence type="ECO:0000256" key="6">
    <source>
        <dbReference type="ARBA" id="ARBA00022771"/>
    </source>
</evidence>
<keyword evidence="5" id="KW-0479">Metal-binding</keyword>
<keyword evidence="6 9" id="KW-0863">Zinc-finger</keyword>
<keyword evidence="8" id="KW-0862">Zinc</keyword>
<dbReference type="EC" id="2.3.2.27" evidence="3"/>
<reference evidence="13 14" key="1">
    <citation type="submission" date="2024-01" db="EMBL/GenBank/DDBJ databases">
        <title>Genome assemblies of Stephania.</title>
        <authorList>
            <person name="Yang L."/>
        </authorList>
    </citation>
    <scope>NUCLEOTIDE SEQUENCE [LARGE SCALE GENOMIC DNA]</scope>
    <source>
        <strain evidence="13">YNDBR</strain>
        <tissue evidence="13">Leaf</tissue>
    </source>
</reference>
<dbReference type="Gene3D" id="3.30.40.10">
    <property type="entry name" value="Zinc/RING finger domain, C3HC4 (zinc finger)"/>
    <property type="match status" value="1"/>
</dbReference>
<evidence type="ECO:0000256" key="1">
    <source>
        <dbReference type="ARBA" id="ARBA00000900"/>
    </source>
</evidence>
<evidence type="ECO:0000259" key="12">
    <source>
        <dbReference type="PROSITE" id="PS50089"/>
    </source>
</evidence>
<evidence type="ECO:0000256" key="8">
    <source>
        <dbReference type="ARBA" id="ARBA00022833"/>
    </source>
</evidence>
<keyword evidence="11" id="KW-0472">Membrane</keyword>
<keyword evidence="11" id="KW-0812">Transmembrane</keyword>
<dbReference type="GO" id="GO:0061630">
    <property type="term" value="F:ubiquitin protein ligase activity"/>
    <property type="evidence" value="ECO:0007669"/>
    <property type="project" value="UniProtKB-EC"/>
</dbReference>
<dbReference type="GO" id="GO:0008270">
    <property type="term" value="F:zinc ion binding"/>
    <property type="evidence" value="ECO:0007669"/>
    <property type="project" value="UniProtKB-KW"/>
</dbReference>
<comment type="catalytic activity">
    <reaction evidence="1">
        <text>S-ubiquitinyl-[E2 ubiquitin-conjugating enzyme]-L-cysteine + [acceptor protein]-L-lysine = [E2 ubiquitin-conjugating enzyme]-L-cysteine + N(6)-ubiquitinyl-[acceptor protein]-L-lysine.</text>
        <dbReference type="EC" id="2.3.2.27"/>
    </reaction>
</comment>
<feature type="compositionally biased region" description="Basic and acidic residues" evidence="10">
    <location>
        <begin position="186"/>
        <end position="205"/>
    </location>
</feature>
<evidence type="ECO:0000256" key="9">
    <source>
        <dbReference type="PROSITE-ProRule" id="PRU00175"/>
    </source>
</evidence>
<dbReference type="SMART" id="SM00184">
    <property type="entry name" value="RING"/>
    <property type="match status" value="1"/>
</dbReference>
<sequence>MGPPQTPDHSHLYSQALQLKLYQAFIFSVPILFFFILILLFYLFYLKRRRDSILSSTSTAPLPWRAHQPATLIPMSFEMGLKKELKEGLPIIIFDEKISTKESQCCVCLGDFELKEQLHQIPSCKHVFHISCIQHWFQTSFTCPLCRCTIVSAEKQSSNAQIQPELLEASESANARNLPQAQVSNSEHEADVERGGESADRRSCSGEETYSIQIEGSSSRGSCLTSSGDSSSLQGSVVIQINSDELIIHE</sequence>
<evidence type="ECO:0000256" key="10">
    <source>
        <dbReference type="SAM" id="MobiDB-lite"/>
    </source>
</evidence>
<keyword evidence="4" id="KW-0808">Transferase</keyword>
<evidence type="ECO:0000313" key="14">
    <source>
        <dbReference type="Proteomes" id="UP001420932"/>
    </source>
</evidence>
<keyword evidence="14" id="KW-1185">Reference proteome</keyword>
<evidence type="ECO:0000256" key="4">
    <source>
        <dbReference type="ARBA" id="ARBA00022679"/>
    </source>
</evidence>
<evidence type="ECO:0000256" key="11">
    <source>
        <dbReference type="SAM" id="Phobius"/>
    </source>
</evidence>
<dbReference type="PANTHER" id="PTHR46913">
    <property type="entry name" value="RING-H2 FINGER PROTEIN ATL16"/>
    <property type="match status" value="1"/>
</dbReference>
<comment type="caution">
    <text evidence="13">The sequence shown here is derived from an EMBL/GenBank/DDBJ whole genome shotgun (WGS) entry which is preliminary data.</text>
</comment>
<protein>
    <recommendedName>
        <fullName evidence="3">RING-type E3 ubiquitin transferase</fullName>
        <ecNumber evidence="3">2.3.2.27</ecNumber>
    </recommendedName>
</protein>
<evidence type="ECO:0000256" key="3">
    <source>
        <dbReference type="ARBA" id="ARBA00012483"/>
    </source>
</evidence>
<keyword evidence="11" id="KW-1133">Transmembrane helix</keyword>
<evidence type="ECO:0000256" key="2">
    <source>
        <dbReference type="ARBA" id="ARBA00004906"/>
    </source>
</evidence>
<dbReference type="GO" id="GO:0016567">
    <property type="term" value="P:protein ubiquitination"/>
    <property type="evidence" value="ECO:0007669"/>
    <property type="project" value="InterPro"/>
</dbReference>
<evidence type="ECO:0000256" key="7">
    <source>
        <dbReference type="ARBA" id="ARBA00022786"/>
    </source>
</evidence>
<evidence type="ECO:0000313" key="13">
    <source>
        <dbReference type="EMBL" id="KAK9144028.1"/>
    </source>
</evidence>
<keyword evidence="7" id="KW-0833">Ubl conjugation pathway</keyword>
<dbReference type="Pfam" id="PF13639">
    <property type="entry name" value="zf-RING_2"/>
    <property type="match status" value="1"/>
</dbReference>
<feature type="region of interest" description="Disordered" evidence="10">
    <location>
        <begin position="178"/>
        <end position="206"/>
    </location>
</feature>
<dbReference type="Proteomes" id="UP001420932">
    <property type="component" value="Unassembled WGS sequence"/>
</dbReference>
<dbReference type="InterPro" id="IPR013083">
    <property type="entry name" value="Znf_RING/FYVE/PHD"/>
</dbReference>
<dbReference type="EMBL" id="JBBNAF010000005">
    <property type="protein sequence ID" value="KAK9144028.1"/>
    <property type="molecule type" value="Genomic_DNA"/>
</dbReference>
<proteinExistence type="predicted"/>
<gene>
    <name evidence="13" type="ORF">Syun_013428</name>
</gene>
<name>A0AAP0K1C1_9MAGN</name>
<organism evidence="13 14">
    <name type="scientific">Stephania yunnanensis</name>
    <dbReference type="NCBI Taxonomy" id="152371"/>
    <lineage>
        <taxon>Eukaryota</taxon>
        <taxon>Viridiplantae</taxon>
        <taxon>Streptophyta</taxon>
        <taxon>Embryophyta</taxon>
        <taxon>Tracheophyta</taxon>
        <taxon>Spermatophyta</taxon>
        <taxon>Magnoliopsida</taxon>
        <taxon>Ranunculales</taxon>
        <taxon>Menispermaceae</taxon>
        <taxon>Menispermoideae</taxon>
        <taxon>Cissampelideae</taxon>
        <taxon>Stephania</taxon>
    </lineage>
</organism>
<dbReference type="InterPro" id="IPR001841">
    <property type="entry name" value="Znf_RING"/>
</dbReference>
<dbReference type="PROSITE" id="PS50089">
    <property type="entry name" value="ZF_RING_2"/>
    <property type="match status" value="1"/>
</dbReference>
<evidence type="ECO:0000256" key="5">
    <source>
        <dbReference type="ARBA" id="ARBA00022723"/>
    </source>
</evidence>
<dbReference type="PANTHER" id="PTHR46913:SF23">
    <property type="entry name" value="E3 UBIQUITIN-PROTEIN LIGASE RHA4A-RELATED"/>
    <property type="match status" value="1"/>
</dbReference>
<dbReference type="SUPFAM" id="SSF57850">
    <property type="entry name" value="RING/U-box"/>
    <property type="match status" value="1"/>
</dbReference>